<feature type="transmembrane region" description="Helical" evidence="10">
    <location>
        <begin position="181"/>
        <end position="199"/>
    </location>
</feature>
<protein>
    <recommendedName>
        <fullName evidence="3">Surfeit locus protein 4</fullName>
    </recommendedName>
</protein>
<dbReference type="InterPro" id="IPR045214">
    <property type="entry name" value="Surf1/Surf4"/>
</dbReference>
<keyword evidence="7" id="KW-0653">Protein transport</keyword>
<dbReference type="PROSITE" id="PS01339">
    <property type="entry name" value="SURF4"/>
    <property type="match status" value="1"/>
</dbReference>
<keyword evidence="6" id="KW-0256">Endoplasmic reticulum</keyword>
<sequence>MAQNDLMSNAEDVADQFLRVTKQYLPHIARLCLISTFLEDGIRMWFQWSEQKEYIETTWGCGFFLATLFVLLNLLGQLGGCILILSRNFVQYACFGLFGIIALQTVAYSILWDPKFLMRNLALGGGLLLLLAESRSEGRSMFAGVPTMRESSPKQYMQLGGRVLLVLMFMTLLHFDTSFLSILQNLVGTALIVLVAIGFKTKLAALTLVLWLLAINVYFNAFWTIPAYKPMHDFLKYDFFQTTSVIGGLLLVVALGPGGVSMDEKKKECSTSLKRCWGYSKVQLQVNEDTSAFLKDKGDEVSLQVSSKRISFLLGSVLFVGKWQEHTDNDLSPETALIISNFMGAGEEARMVSHSWKYVCPMWSGPLLEPQPQATVCAGRFYSERPDSQMSPLTMRCKIGGIHERRSS</sequence>
<evidence type="ECO:0000256" key="1">
    <source>
        <dbReference type="ARBA" id="ARBA00004477"/>
    </source>
</evidence>
<dbReference type="EMBL" id="JAYMGO010000005">
    <property type="protein sequence ID" value="KAL1274618.1"/>
    <property type="molecule type" value="Genomic_DNA"/>
</dbReference>
<evidence type="ECO:0000256" key="6">
    <source>
        <dbReference type="ARBA" id="ARBA00022824"/>
    </source>
</evidence>
<feature type="transmembrane region" description="Helical" evidence="10">
    <location>
        <begin position="206"/>
        <end position="227"/>
    </location>
</feature>
<dbReference type="Proteomes" id="UP001558613">
    <property type="component" value="Unassembled WGS sequence"/>
</dbReference>
<evidence type="ECO:0000313" key="12">
    <source>
        <dbReference type="Proteomes" id="UP001558613"/>
    </source>
</evidence>
<reference evidence="11 12" key="1">
    <citation type="submission" date="2023-09" db="EMBL/GenBank/DDBJ databases">
        <authorList>
            <person name="Wang M."/>
        </authorList>
    </citation>
    <scope>NUCLEOTIDE SEQUENCE [LARGE SCALE GENOMIC DNA]</scope>
    <source>
        <strain evidence="11">GT-2023</strain>
        <tissue evidence="11">Liver</tissue>
    </source>
</reference>
<comment type="caution">
    <text evidence="11">The sequence shown here is derived from an EMBL/GenBank/DDBJ whole genome shotgun (WGS) entry which is preliminary data.</text>
</comment>
<feature type="transmembrane region" description="Helical" evidence="10">
    <location>
        <begin position="92"/>
        <end position="111"/>
    </location>
</feature>
<feature type="transmembrane region" description="Helical" evidence="10">
    <location>
        <begin position="63"/>
        <end position="85"/>
    </location>
</feature>
<evidence type="ECO:0000256" key="3">
    <source>
        <dbReference type="ARBA" id="ARBA00018454"/>
    </source>
</evidence>
<keyword evidence="5 10" id="KW-0812">Transmembrane</keyword>
<keyword evidence="9 10" id="KW-0472">Membrane</keyword>
<evidence type="ECO:0000256" key="4">
    <source>
        <dbReference type="ARBA" id="ARBA00022448"/>
    </source>
</evidence>
<evidence type="ECO:0000256" key="7">
    <source>
        <dbReference type="ARBA" id="ARBA00022927"/>
    </source>
</evidence>
<keyword evidence="4" id="KW-0813">Transport</keyword>
<organism evidence="11 12">
    <name type="scientific">Cirrhinus molitorella</name>
    <name type="common">mud carp</name>
    <dbReference type="NCBI Taxonomy" id="172907"/>
    <lineage>
        <taxon>Eukaryota</taxon>
        <taxon>Metazoa</taxon>
        <taxon>Chordata</taxon>
        <taxon>Craniata</taxon>
        <taxon>Vertebrata</taxon>
        <taxon>Euteleostomi</taxon>
        <taxon>Actinopterygii</taxon>
        <taxon>Neopterygii</taxon>
        <taxon>Teleostei</taxon>
        <taxon>Ostariophysi</taxon>
        <taxon>Cypriniformes</taxon>
        <taxon>Cyprinidae</taxon>
        <taxon>Labeoninae</taxon>
        <taxon>Labeonini</taxon>
        <taxon>Cirrhinus</taxon>
    </lineage>
</organism>
<name>A0ABR3NCD4_9TELE</name>
<dbReference type="PANTHER" id="PTHR23427">
    <property type="entry name" value="SURFEIT LOCUS PROTEIN"/>
    <property type="match status" value="1"/>
</dbReference>
<gene>
    <name evidence="11" type="ORF">QQF64_027432</name>
</gene>
<evidence type="ECO:0000256" key="9">
    <source>
        <dbReference type="ARBA" id="ARBA00023136"/>
    </source>
</evidence>
<dbReference type="InterPro" id="IPR002995">
    <property type="entry name" value="Surf4"/>
</dbReference>
<feature type="transmembrane region" description="Helical" evidence="10">
    <location>
        <begin position="239"/>
        <end position="260"/>
    </location>
</feature>
<dbReference type="PANTHER" id="PTHR23427:SF1">
    <property type="entry name" value="SURFEIT LOCUS PROTEIN 4"/>
    <property type="match status" value="1"/>
</dbReference>
<comment type="similarity">
    <text evidence="2">Belongs to the SURF4 family.</text>
</comment>
<dbReference type="Pfam" id="PF02077">
    <property type="entry name" value="SURF4"/>
    <property type="match status" value="1"/>
</dbReference>
<evidence type="ECO:0000256" key="10">
    <source>
        <dbReference type="SAM" id="Phobius"/>
    </source>
</evidence>
<keyword evidence="12" id="KW-1185">Reference proteome</keyword>
<comment type="subcellular location">
    <subcellularLocation>
        <location evidence="1">Endoplasmic reticulum membrane</location>
        <topology evidence="1">Multi-pass membrane protein</topology>
    </subcellularLocation>
</comment>
<proteinExistence type="inferred from homology"/>
<evidence type="ECO:0000313" key="11">
    <source>
        <dbReference type="EMBL" id="KAL1274618.1"/>
    </source>
</evidence>
<accession>A0ABR3NCD4</accession>
<evidence type="ECO:0000256" key="2">
    <source>
        <dbReference type="ARBA" id="ARBA00006945"/>
    </source>
</evidence>
<keyword evidence="8 10" id="KW-1133">Transmembrane helix</keyword>
<evidence type="ECO:0000256" key="5">
    <source>
        <dbReference type="ARBA" id="ARBA00022692"/>
    </source>
</evidence>
<evidence type="ECO:0000256" key="8">
    <source>
        <dbReference type="ARBA" id="ARBA00022989"/>
    </source>
</evidence>